<dbReference type="PRINTS" id="PR00609">
    <property type="entry name" value="CYTOCHROMEC3"/>
</dbReference>
<dbReference type="SUPFAM" id="SSF48695">
    <property type="entry name" value="Multiheme cytochromes"/>
    <property type="match status" value="1"/>
</dbReference>
<feature type="binding site" description="axial binding residue" evidence="6">
    <location>
        <position position="69"/>
    </location>
    <ligand>
        <name>heme c</name>
        <dbReference type="ChEBI" id="CHEBI:61717"/>
        <label>2</label>
    </ligand>
    <ligandPart>
        <name>Fe</name>
        <dbReference type="ChEBI" id="CHEBI:18248"/>
    </ligandPart>
</feature>
<gene>
    <name evidence="9" type="ORF">DesfrDRAFT_0280</name>
</gene>
<evidence type="ECO:0000313" key="9">
    <source>
        <dbReference type="EMBL" id="EFL53232.1"/>
    </source>
</evidence>
<keyword evidence="1" id="KW-0813">Transport</keyword>
<dbReference type="RefSeq" id="WP_005990377.1">
    <property type="nucleotide sequence ID" value="NZ_AECZ01000001.1"/>
</dbReference>
<evidence type="ECO:0000313" key="10">
    <source>
        <dbReference type="Proteomes" id="UP000006250"/>
    </source>
</evidence>
<dbReference type="GO" id="GO:0009055">
    <property type="term" value="F:electron transfer activity"/>
    <property type="evidence" value="ECO:0007669"/>
    <property type="project" value="InterPro"/>
</dbReference>
<feature type="chain" id="PRO_5003147896" evidence="7">
    <location>
        <begin position="21"/>
        <end position="156"/>
    </location>
</feature>
<dbReference type="STRING" id="596151.DesfrDRAFT_0280"/>
<protein>
    <submittedName>
        <fullName evidence="9">Cytochrome c class III</fullName>
    </submittedName>
</protein>
<feature type="binding site" description="axial binding residue" evidence="6">
    <location>
        <position position="121"/>
    </location>
    <ligand>
        <name>heme c</name>
        <dbReference type="ChEBI" id="CHEBI:61717"/>
        <label>1</label>
    </ligand>
    <ligandPart>
        <name>Fe</name>
        <dbReference type="ChEBI" id="CHEBI:18248"/>
    </ligandPart>
</feature>
<dbReference type="InterPro" id="IPR020942">
    <property type="entry name" value="Cyt_c_III_dom"/>
</dbReference>
<sequence precursor="true">MRSKVMFSILVLFVFTLALASAAYSEGGKFSAIVDAKSTVCYPLELTFKRPAGVLKTSFAPVSFSHGQHANIPCVTCHHMWDGKSKIEGCNTEGCHDNLKERQDPMSYFRAFHDKDAANSCLGCHMKTNIARKEKGQKPLPVSPCSNNGCHHVAQK</sequence>
<comment type="cofactor">
    <cofactor evidence="6">
        <name>heme c</name>
        <dbReference type="ChEBI" id="CHEBI:61717"/>
    </cofactor>
    <text evidence="6">Binds 4 heme c groups covalently per monomer.</text>
</comment>
<dbReference type="GO" id="GO:0046872">
    <property type="term" value="F:metal ion binding"/>
    <property type="evidence" value="ECO:0007669"/>
    <property type="project" value="UniProtKB-KW"/>
</dbReference>
<name>E1JRN1_SOLFR</name>
<dbReference type="eggNOG" id="ENOG50338VN">
    <property type="taxonomic scope" value="Bacteria"/>
</dbReference>
<dbReference type="GO" id="GO:0020037">
    <property type="term" value="F:heme binding"/>
    <property type="evidence" value="ECO:0007669"/>
    <property type="project" value="InterPro"/>
</dbReference>
<accession>E1JRN1</accession>
<feature type="signal peptide" evidence="7">
    <location>
        <begin position="1"/>
        <end position="20"/>
    </location>
</feature>
<evidence type="ECO:0000256" key="7">
    <source>
        <dbReference type="SAM" id="SignalP"/>
    </source>
</evidence>
<keyword evidence="7" id="KW-0732">Signal</keyword>
<dbReference type="InterPro" id="IPR036280">
    <property type="entry name" value="Multihaem_cyt_sf"/>
</dbReference>
<keyword evidence="3 6" id="KW-0479">Metal-binding</keyword>
<dbReference type="EMBL" id="AECZ01000001">
    <property type="protein sequence ID" value="EFL53232.1"/>
    <property type="molecule type" value="Genomic_DNA"/>
</dbReference>
<feature type="domain" description="Class III cytochrome C" evidence="8">
    <location>
        <begin position="49"/>
        <end position="137"/>
    </location>
</feature>
<feature type="binding site" description="axial binding residue" evidence="6">
    <location>
        <position position="150"/>
    </location>
    <ligand>
        <name>heme c</name>
        <dbReference type="ChEBI" id="CHEBI:61717"/>
        <label>1</label>
    </ligand>
    <ligandPart>
        <name>Fe</name>
        <dbReference type="ChEBI" id="CHEBI:18248"/>
    </ligandPart>
</feature>
<evidence type="ECO:0000256" key="2">
    <source>
        <dbReference type="ARBA" id="ARBA00022617"/>
    </source>
</evidence>
<reference evidence="9 10" key="1">
    <citation type="submission" date="2010-08" db="EMBL/GenBank/DDBJ databases">
        <title>The draft genome of Desulfovibrio fructosovorans JJ.</title>
        <authorList>
            <consortium name="US DOE Joint Genome Institute (JGI-PGF)"/>
            <person name="Lucas S."/>
            <person name="Copeland A."/>
            <person name="Lapidus A."/>
            <person name="Cheng J.-F."/>
            <person name="Bruce D."/>
            <person name="Goodwin L."/>
            <person name="Pitluck S."/>
            <person name="Land M.L."/>
            <person name="Hauser L."/>
            <person name="Chang Y.-J."/>
            <person name="Jeffries C."/>
            <person name="Wall J.D."/>
            <person name="Stahl D.A."/>
            <person name="Arkin A.P."/>
            <person name="Dehal P."/>
            <person name="Stolyar S.M."/>
            <person name="Hazen T.C."/>
            <person name="Woyke T.J."/>
        </authorList>
    </citation>
    <scope>NUCLEOTIDE SEQUENCE [LARGE SCALE GENOMIC DNA]</scope>
    <source>
        <strain evidence="9 10">JJ</strain>
    </source>
</reference>
<keyword evidence="5 6" id="KW-0408">Iron</keyword>
<feature type="binding site" description="axial binding residue" evidence="6">
    <location>
        <position position="79"/>
    </location>
    <ligand>
        <name>heme c</name>
        <dbReference type="ChEBI" id="CHEBI:61717"/>
        <label>1</label>
    </ligand>
    <ligandPart>
        <name>Fe</name>
        <dbReference type="ChEBI" id="CHEBI:18248"/>
    </ligandPart>
</feature>
<dbReference type="AlphaFoldDB" id="E1JRN1"/>
<proteinExistence type="predicted"/>
<dbReference type="Proteomes" id="UP000006250">
    <property type="component" value="Unassembled WGS sequence"/>
</dbReference>
<dbReference type="Gene3D" id="3.90.10.10">
    <property type="entry name" value="Cytochrome C3"/>
    <property type="match status" value="1"/>
</dbReference>
<dbReference type="InterPro" id="IPR002322">
    <property type="entry name" value="Cyt_c_III"/>
</dbReference>
<keyword evidence="10" id="KW-1185">Reference proteome</keyword>
<evidence type="ECO:0000256" key="6">
    <source>
        <dbReference type="PIRSR" id="PIRSR602322-1"/>
    </source>
</evidence>
<feature type="binding site" description="axial binding residue" evidence="6">
    <location>
        <position position="90"/>
    </location>
    <ligand>
        <name>heme c</name>
        <dbReference type="ChEBI" id="CHEBI:61717"/>
        <label>1</label>
    </ligand>
    <ligandPart>
        <name>Fe</name>
        <dbReference type="ChEBI" id="CHEBI:18248"/>
    </ligandPart>
</feature>
<feature type="binding site" description="axial binding residue" evidence="6">
    <location>
        <position position="151"/>
    </location>
    <ligand>
        <name>heme c</name>
        <dbReference type="ChEBI" id="CHEBI:61717"/>
        <label>1</label>
    </ligand>
    <ligandPart>
        <name>Fe</name>
        <dbReference type="ChEBI" id="CHEBI:18248"/>
    </ligandPart>
</feature>
<feature type="binding site" description="axial binding residue" evidence="6">
    <location>
        <position position="95"/>
    </location>
    <ligand>
        <name>heme c</name>
        <dbReference type="ChEBI" id="CHEBI:61717"/>
        <label>1</label>
    </ligand>
    <ligandPart>
        <name>Fe</name>
        <dbReference type="ChEBI" id="CHEBI:18248"/>
    </ligandPart>
</feature>
<feature type="binding site" description="axial binding residue" evidence="6">
    <location>
        <position position="124"/>
    </location>
    <ligand>
        <name>heme c</name>
        <dbReference type="ChEBI" id="CHEBI:61717"/>
        <label>1</label>
    </ligand>
    <ligandPart>
        <name>Fe</name>
        <dbReference type="ChEBI" id="CHEBI:18248"/>
    </ligandPart>
</feature>
<keyword evidence="4" id="KW-0249">Electron transport</keyword>
<evidence type="ECO:0000256" key="1">
    <source>
        <dbReference type="ARBA" id="ARBA00022448"/>
    </source>
</evidence>
<organism evidence="9 10">
    <name type="scientific">Solidesulfovibrio fructosivorans JJ]</name>
    <dbReference type="NCBI Taxonomy" id="596151"/>
    <lineage>
        <taxon>Bacteria</taxon>
        <taxon>Pseudomonadati</taxon>
        <taxon>Thermodesulfobacteriota</taxon>
        <taxon>Desulfovibrionia</taxon>
        <taxon>Desulfovibrionales</taxon>
        <taxon>Desulfovibrionaceae</taxon>
        <taxon>Solidesulfovibrio</taxon>
    </lineage>
</organism>
<feature type="binding site" description="axial binding residue" evidence="6">
    <location>
        <position position="74"/>
    </location>
    <ligand>
        <name>heme c</name>
        <dbReference type="ChEBI" id="CHEBI:61717"/>
        <label>1</label>
    </ligand>
    <ligandPart>
        <name>Fe</name>
        <dbReference type="ChEBI" id="CHEBI:18248"/>
    </ligandPart>
</feature>
<feature type="binding site" description="axial binding residue" evidence="6">
    <location>
        <position position="145"/>
    </location>
    <ligand>
        <name>heme c</name>
        <dbReference type="ChEBI" id="CHEBI:61717"/>
        <label>1</label>
    </ligand>
    <ligandPart>
        <name>Fe</name>
        <dbReference type="ChEBI" id="CHEBI:18248"/>
    </ligandPart>
</feature>
<comment type="caution">
    <text evidence="9">The sequence shown here is derived from an EMBL/GenBank/DDBJ whole genome shotgun (WGS) entry which is preliminary data.</text>
</comment>
<keyword evidence="2 6" id="KW-0349">Heme</keyword>
<dbReference type="OrthoDB" id="5418612at2"/>
<dbReference type="CDD" id="cd08168">
    <property type="entry name" value="Cytochrom_C3"/>
    <property type="match status" value="1"/>
</dbReference>
<feature type="binding site" description="axial binding residue" evidence="6">
    <location>
        <position position="78"/>
    </location>
    <ligand>
        <name>heme c</name>
        <dbReference type="ChEBI" id="CHEBI:61717"/>
        <label>1</label>
    </ligand>
    <ligandPart>
        <name>Fe</name>
        <dbReference type="ChEBI" id="CHEBI:18248"/>
    </ligandPart>
</feature>
<dbReference type="Pfam" id="PF02085">
    <property type="entry name" value="Cytochrom_CIII"/>
    <property type="match status" value="1"/>
</dbReference>
<feature type="binding site" description="axial binding residue" evidence="6">
    <location>
        <position position="96"/>
    </location>
    <ligand>
        <name>heme c</name>
        <dbReference type="ChEBI" id="CHEBI:61717"/>
        <label>1</label>
    </ligand>
    <ligandPart>
        <name>Fe</name>
        <dbReference type="ChEBI" id="CHEBI:18248"/>
    </ligandPart>
</feature>
<evidence type="ECO:0000256" key="5">
    <source>
        <dbReference type="ARBA" id="ARBA00023004"/>
    </source>
</evidence>
<evidence type="ECO:0000259" key="8">
    <source>
        <dbReference type="Pfam" id="PF02085"/>
    </source>
</evidence>
<feature type="binding site" description="axial binding residue" evidence="6">
    <location>
        <position position="66"/>
    </location>
    <ligand>
        <name>heme c</name>
        <dbReference type="ChEBI" id="CHEBI:61717"/>
        <label>1</label>
    </ligand>
    <ligandPart>
        <name>Fe</name>
        <dbReference type="ChEBI" id="CHEBI:18248"/>
    </ligandPart>
</feature>
<evidence type="ECO:0000256" key="4">
    <source>
        <dbReference type="ARBA" id="ARBA00022982"/>
    </source>
</evidence>
<evidence type="ECO:0000256" key="3">
    <source>
        <dbReference type="ARBA" id="ARBA00022723"/>
    </source>
</evidence>
<feature type="binding site" description="axial binding residue" evidence="6">
    <location>
        <position position="125"/>
    </location>
    <ligand>
        <name>heme c</name>
        <dbReference type="ChEBI" id="CHEBI:61717"/>
        <label>1</label>
    </ligand>
    <ligandPart>
        <name>Fe</name>
        <dbReference type="ChEBI" id="CHEBI:18248"/>
    </ligandPart>
</feature>
<feature type="binding site" description="axial binding residue" evidence="6">
    <location>
        <position position="77"/>
    </location>
    <ligand>
        <name>heme c</name>
        <dbReference type="ChEBI" id="CHEBI:61717"/>
        <label>1</label>
    </ligand>
    <ligandPart>
        <name>Fe</name>
        <dbReference type="ChEBI" id="CHEBI:18248"/>
    </ligandPart>
</feature>